<dbReference type="SUPFAM" id="SSF53850">
    <property type="entry name" value="Periplasmic binding protein-like II"/>
    <property type="match status" value="1"/>
</dbReference>
<keyword evidence="2" id="KW-0805">Transcription regulation</keyword>
<evidence type="ECO:0000313" key="6">
    <source>
        <dbReference type="EMBL" id="TWI56774.1"/>
    </source>
</evidence>
<protein>
    <submittedName>
        <fullName evidence="6">DNA-binding transcriptional LysR family regulator</fullName>
    </submittedName>
</protein>
<dbReference type="GO" id="GO:0003700">
    <property type="term" value="F:DNA-binding transcription factor activity"/>
    <property type="evidence" value="ECO:0007669"/>
    <property type="project" value="InterPro"/>
</dbReference>
<dbReference type="PROSITE" id="PS50931">
    <property type="entry name" value="HTH_LYSR"/>
    <property type="match status" value="1"/>
</dbReference>
<dbReference type="InterPro" id="IPR050950">
    <property type="entry name" value="HTH-type_LysR_regulators"/>
</dbReference>
<feature type="domain" description="HTH lysR-type" evidence="5">
    <location>
        <begin position="14"/>
        <end position="71"/>
    </location>
</feature>
<reference evidence="6 7" key="1">
    <citation type="journal article" date="2015" name="Stand. Genomic Sci.">
        <title>Genomic Encyclopedia of Bacterial and Archaeal Type Strains, Phase III: the genomes of soil and plant-associated and newly described type strains.</title>
        <authorList>
            <person name="Whitman W.B."/>
            <person name="Woyke T."/>
            <person name="Klenk H.P."/>
            <person name="Zhou Y."/>
            <person name="Lilburn T.G."/>
            <person name="Beck B.J."/>
            <person name="De Vos P."/>
            <person name="Vandamme P."/>
            <person name="Eisen J.A."/>
            <person name="Garrity G."/>
            <person name="Hugenholtz P."/>
            <person name="Kyrpides N.C."/>
        </authorList>
    </citation>
    <scope>NUCLEOTIDE SEQUENCE [LARGE SCALE GENOMIC DNA]</scope>
    <source>
        <strain evidence="6 7">CGMCC 1.6858</strain>
    </source>
</reference>
<dbReference type="GO" id="GO:0005829">
    <property type="term" value="C:cytosol"/>
    <property type="evidence" value="ECO:0007669"/>
    <property type="project" value="TreeGrafter"/>
</dbReference>
<comment type="caution">
    <text evidence="6">The sequence shown here is derived from an EMBL/GenBank/DDBJ whole genome shotgun (WGS) entry which is preliminary data.</text>
</comment>
<dbReference type="PANTHER" id="PTHR30419">
    <property type="entry name" value="HTH-TYPE TRANSCRIPTIONAL REGULATOR YBHD"/>
    <property type="match status" value="1"/>
</dbReference>
<evidence type="ECO:0000259" key="5">
    <source>
        <dbReference type="PROSITE" id="PS50931"/>
    </source>
</evidence>
<dbReference type="Pfam" id="PF03466">
    <property type="entry name" value="LysR_substrate"/>
    <property type="match status" value="1"/>
</dbReference>
<gene>
    <name evidence="6" type="ORF">IQ22_01226</name>
</gene>
<accession>A0A562QJ60</accession>
<dbReference type="AlphaFoldDB" id="A0A562QJ60"/>
<dbReference type="OrthoDB" id="5914299at2"/>
<dbReference type="GO" id="GO:0003677">
    <property type="term" value="F:DNA binding"/>
    <property type="evidence" value="ECO:0007669"/>
    <property type="project" value="UniProtKB-KW"/>
</dbReference>
<name>A0A562QJ60_9PSED</name>
<dbReference type="InterPro" id="IPR000847">
    <property type="entry name" value="LysR_HTH_N"/>
</dbReference>
<evidence type="ECO:0000256" key="2">
    <source>
        <dbReference type="ARBA" id="ARBA00023015"/>
    </source>
</evidence>
<dbReference type="Gene3D" id="1.10.10.10">
    <property type="entry name" value="Winged helix-like DNA-binding domain superfamily/Winged helix DNA-binding domain"/>
    <property type="match status" value="1"/>
</dbReference>
<proteinExistence type="inferred from homology"/>
<organism evidence="6 7">
    <name type="scientific">Pseudomonas duriflava</name>
    <dbReference type="NCBI Taxonomy" id="459528"/>
    <lineage>
        <taxon>Bacteria</taxon>
        <taxon>Pseudomonadati</taxon>
        <taxon>Pseudomonadota</taxon>
        <taxon>Gammaproteobacteria</taxon>
        <taxon>Pseudomonadales</taxon>
        <taxon>Pseudomonadaceae</taxon>
        <taxon>Pseudomonas</taxon>
    </lineage>
</organism>
<evidence type="ECO:0000256" key="1">
    <source>
        <dbReference type="ARBA" id="ARBA00009437"/>
    </source>
</evidence>
<evidence type="ECO:0000256" key="3">
    <source>
        <dbReference type="ARBA" id="ARBA00023125"/>
    </source>
</evidence>
<evidence type="ECO:0000313" key="7">
    <source>
        <dbReference type="Proteomes" id="UP000316905"/>
    </source>
</evidence>
<dbReference type="RefSeq" id="WP_145139546.1">
    <property type="nucleotide sequence ID" value="NZ_VLKY01000003.1"/>
</dbReference>
<dbReference type="InterPro" id="IPR036388">
    <property type="entry name" value="WH-like_DNA-bd_sf"/>
</dbReference>
<dbReference type="InterPro" id="IPR005119">
    <property type="entry name" value="LysR_subst-bd"/>
</dbReference>
<dbReference type="Proteomes" id="UP000316905">
    <property type="component" value="Unassembled WGS sequence"/>
</dbReference>
<keyword evidence="7" id="KW-1185">Reference proteome</keyword>
<comment type="similarity">
    <text evidence="1">Belongs to the LysR transcriptional regulatory family.</text>
</comment>
<dbReference type="Pfam" id="PF00126">
    <property type="entry name" value="HTH_1"/>
    <property type="match status" value="1"/>
</dbReference>
<sequence>MHVSTTARALFNRLRYKHLLMLVTLGNSQNLHRAAQALNMSQPATSRMLQEIEEAFGCELFERQSRGMRPNALGEEVLQFARKALTNLDRCAEDITERQQGGYGYLSIGTIMGAAPDLVVQSIAEMKRQYPRLRLRIMGDTSDQLIELLDQGSIDLAVARRSFESDRSRYVFEPLGNEHLTVVVHAGHALSQRDRIDLSELVNDWPWILQPASSPARAALENSFERLSLPSPRDIIECSSVFAMLQLVQMTDAILVLSETVLTDYLKTDLVVALPIEIEEEMAPYGVLLRKNEPLSHELKLFLDLLRNRARRLSSIT</sequence>
<keyword evidence="4" id="KW-0804">Transcription</keyword>
<dbReference type="PRINTS" id="PR00039">
    <property type="entry name" value="HTHLYSR"/>
</dbReference>
<keyword evidence="3 6" id="KW-0238">DNA-binding</keyword>
<evidence type="ECO:0000256" key="4">
    <source>
        <dbReference type="ARBA" id="ARBA00023163"/>
    </source>
</evidence>
<dbReference type="SUPFAM" id="SSF46785">
    <property type="entry name" value="Winged helix' DNA-binding domain"/>
    <property type="match status" value="1"/>
</dbReference>
<dbReference type="PANTHER" id="PTHR30419:SF8">
    <property type="entry name" value="NITROGEN ASSIMILATION TRANSCRIPTIONAL ACTIVATOR-RELATED"/>
    <property type="match status" value="1"/>
</dbReference>
<dbReference type="Gene3D" id="3.40.190.290">
    <property type="match status" value="1"/>
</dbReference>
<dbReference type="InterPro" id="IPR036390">
    <property type="entry name" value="WH_DNA-bd_sf"/>
</dbReference>
<dbReference type="EMBL" id="VLKY01000003">
    <property type="protein sequence ID" value="TWI56774.1"/>
    <property type="molecule type" value="Genomic_DNA"/>
</dbReference>